<dbReference type="SUPFAM" id="SSF54001">
    <property type="entry name" value="Cysteine proteinases"/>
    <property type="match status" value="1"/>
</dbReference>
<feature type="region of interest" description="Disordered" evidence="1">
    <location>
        <begin position="641"/>
        <end position="698"/>
    </location>
</feature>
<evidence type="ECO:0000313" key="3">
    <source>
        <dbReference type="Proteomes" id="UP000186817"/>
    </source>
</evidence>
<evidence type="ECO:0000256" key="1">
    <source>
        <dbReference type="SAM" id="MobiDB-lite"/>
    </source>
</evidence>
<accession>A0A1Q9DS91</accession>
<protein>
    <recommendedName>
        <fullName evidence="4">USP domain-containing protein</fullName>
    </recommendedName>
</protein>
<dbReference type="InterPro" id="IPR038765">
    <property type="entry name" value="Papain-like_cys_pep_sf"/>
</dbReference>
<name>A0A1Q9DS91_SYMMI</name>
<evidence type="ECO:0000313" key="2">
    <source>
        <dbReference type="EMBL" id="OLP98045.1"/>
    </source>
</evidence>
<sequence>MPTSPPELPVRPALPQSSAAAAAGAADVSQTGAAVRTMLNSGNSCYVNSTLQALAALNTGHFAFESLQTLLDLCASHLSDARPLNPTGLFQLRSLLPRWRFDGRQQDASEFYTALTSQGVGDLQAVQWQGRTDGHIEAAEVGESPLLLPQTPDHTSLSHIVGAWSDGSFQRGLLWAPPLLAVVLGRWSAGHKITTAVSFSEVNIPVWEEGQARTWYRYTVRSGVFHIGAEEMMLYGLPRTQVLCRTKGRKTTEPTPTTRGMKVGKLPPEFLPMAIGVKRDHIFQGIIYGQPRHPLFMRAIAHAFSKEIMDKIANLDYMIFCKALWRFLRDDMKQEPAVGWNISPTYGTVYLLQEENSAALRIKGDLGNDGHYFVSKQKITVAYTRCWHWQKGFKGDPRAHERRATTMLQGLPQAVAEALDARRVYGQDQEGALPGGELICDDVQASISNNSFEEIMSAIKQERNYAGITAEDVMRCIPRGHTPPSEFRATTTSHAAPPAQGPITIHEMVDPEPGPLEDQENALPKRDKIIQVCQSDAMFTWIHALATILVINEKDRIRILKRPPWIFAPLNLVQTDQGTTWAAEMHATLETDDNFEIVASTIKAIYDQTCRSCALINRLIIYMPDDGKQVRKMRIDHRLGDTPAKPKLLRPDKRHSETQGPVSEKRQKDETARSRSQWDDSSWWQSSDWTSSSSSWRW</sequence>
<gene>
    <name evidence="2" type="ORF">AK812_SmicGene19532</name>
</gene>
<dbReference type="OrthoDB" id="434103at2759"/>
<dbReference type="Gene3D" id="3.90.70.10">
    <property type="entry name" value="Cysteine proteinases"/>
    <property type="match status" value="1"/>
</dbReference>
<dbReference type="Proteomes" id="UP000186817">
    <property type="component" value="Unassembled WGS sequence"/>
</dbReference>
<evidence type="ECO:0008006" key="4">
    <source>
        <dbReference type="Google" id="ProtNLM"/>
    </source>
</evidence>
<feature type="compositionally biased region" description="Basic and acidic residues" evidence="1">
    <location>
        <begin position="649"/>
        <end position="678"/>
    </location>
</feature>
<feature type="compositionally biased region" description="Low complexity" evidence="1">
    <location>
        <begin position="679"/>
        <end position="698"/>
    </location>
</feature>
<reference evidence="2 3" key="1">
    <citation type="submission" date="2016-02" db="EMBL/GenBank/DDBJ databases">
        <title>Genome analysis of coral dinoflagellate symbionts highlights evolutionary adaptations to a symbiotic lifestyle.</title>
        <authorList>
            <person name="Aranda M."/>
            <person name="Li Y."/>
            <person name="Liew Y.J."/>
            <person name="Baumgarten S."/>
            <person name="Simakov O."/>
            <person name="Wilson M."/>
            <person name="Piel J."/>
            <person name="Ashoor H."/>
            <person name="Bougouffa S."/>
            <person name="Bajic V.B."/>
            <person name="Ryu T."/>
            <person name="Ravasi T."/>
            <person name="Bayer T."/>
            <person name="Micklem G."/>
            <person name="Kim H."/>
            <person name="Bhak J."/>
            <person name="Lajeunesse T.C."/>
            <person name="Voolstra C.R."/>
        </authorList>
    </citation>
    <scope>NUCLEOTIDE SEQUENCE [LARGE SCALE GENOMIC DNA]</scope>
    <source>
        <strain evidence="2 3">CCMP2467</strain>
    </source>
</reference>
<proteinExistence type="predicted"/>
<organism evidence="2 3">
    <name type="scientific">Symbiodinium microadriaticum</name>
    <name type="common">Dinoflagellate</name>
    <name type="synonym">Zooxanthella microadriatica</name>
    <dbReference type="NCBI Taxonomy" id="2951"/>
    <lineage>
        <taxon>Eukaryota</taxon>
        <taxon>Sar</taxon>
        <taxon>Alveolata</taxon>
        <taxon>Dinophyceae</taxon>
        <taxon>Suessiales</taxon>
        <taxon>Symbiodiniaceae</taxon>
        <taxon>Symbiodinium</taxon>
    </lineage>
</organism>
<comment type="caution">
    <text evidence="2">The sequence shown here is derived from an EMBL/GenBank/DDBJ whole genome shotgun (WGS) entry which is preliminary data.</text>
</comment>
<dbReference type="AlphaFoldDB" id="A0A1Q9DS91"/>
<dbReference type="EMBL" id="LSRX01000410">
    <property type="protein sequence ID" value="OLP98045.1"/>
    <property type="molecule type" value="Genomic_DNA"/>
</dbReference>
<keyword evidence="3" id="KW-1185">Reference proteome</keyword>